<keyword evidence="6" id="KW-1185">Reference proteome</keyword>
<dbReference type="PANTHER" id="PTHR12418:SF19">
    <property type="entry name" value="ACYL-COENZYME A THIOESTERASE THEM4"/>
    <property type="match status" value="1"/>
</dbReference>
<reference evidence="5" key="1">
    <citation type="submission" date="2022-07" db="EMBL/GenBank/DDBJ databases">
        <title>Phylogenomic reconstructions and comparative analyses of Kickxellomycotina fungi.</title>
        <authorList>
            <person name="Reynolds N.K."/>
            <person name="Stajich J.E."/>
            <person name="Barry K."/>
            <person name="Grigoriev I.V."/>
            <person name="Crous P."/>
            <person name="Smith M.E."/>
        </authorList>
    </citation>
    <scope>NUCLEOTIDE SEQUENCE</scope>
    <source>
        <strain evidence="5">NBRC 105413</strain>
    </source>
</reference>
<keyword evidence="1" id="KW-0963">Cytoplasm</keyword>
<evidence type="ECO:0000313" key="5">
    <source>
        <dbReference type="EMBL" id="KAJ1643436.1"/>
    </source>
</evidence>
<sequence length="350" mass="38898">MAAASPRNLHHVIQKRLHRFDDLLPIDFHSLWGSNPSQFVENRMVSQRIIDSPDYYFSPSTQKLLGFWNFNIDNAVEDTALFTLLDDVTAELASRLIMMKPRDEPYIGFTVNLNILKCNTEPSASLFFFESRPTHISDRKVIIECPLFDAHTGTKLLVAQAIFVFVPVSNRAKENADNRTESPSNNKLSSESFLPSLDAADSRPLSQSDLDRLSQVMNFLPRGTALHRAGLQSLSKQRLAAVFDFSQDLSGPPIYVHGGLLGTILYNASAMLIANVLGIDSTAADASIRDITYKKGFPLACKNVVVDAVVESIDAESGKIVVFAKLTHESSQYTTLRTTFKLPFKMPSKL</sequence>
<dbReference type="SUPFAM" id="SSF54637">
    <property type="entry name" value="Thioesterase/thiol ester dehydrase-isomerase"/>
    <property type="match status" value="2"/>
</dbReference>
<evidence type="ECO:0000256" key="3">
    <source>
        <dbReference type="ARBA" id="ARBA00022832"/>
    </source>
</evidence>
<dbReference type="InterPro" id="IPR052365">
    <property type="entry name" value="THEM4/THEM5_acyl-CoA_thioest"/>
</dbReference>
<proteinExistence type="predicted"/>
<keyword evidence="2" id="KW-0378">Hydrolase</keyword>
<dbReference type="EMBL" id="JANBOH010000256">
    <property type="protein sequence ID" value="KAJ1643436.1"/>
    <property type="molecule type" value="Genomic_DNA"/>
</dbReference>
<name>A0A9W7XIZ8_9FUNG</name>
<dbReference type="GO" id="GO:0016787">
    <property type="term" value="F:hydrolase activity"/>
    <property type="evidence" value="ECO:0007669"/>
    <property type="project" value="UniProtKB-KW"/>
</dbReference>
<keyword evidence="4" id="KW-0443">Lipid metabolism</keyword>
<evidence type="ECO:0000256" key="1">
    <source>
        <dbReference type="ARBA" id="ARBA00022490"/>
    </source>
</evidence>
<gene>
    <name evidence="5" type="ORF">LPJ64_004799</name>
</gene>
<dbReference type="AlphaFoldDB" id="A0A9W7XIZ8"/>
<dbReference type="Gene3D" id="3.10.129.10">
    <property type="entry name" value="Hotdog Thioesterase"/>
    <property type="match status" value="2"/>
</dbReference>
<evidence type="ECO:0000256" key="2">
    <source>
        <dbReference type="ARBA" id="ARBA00022801"/>
    </source>
</evidence>
<dbReference type="InterPro" id="IPR029069">
    <property type="entry name" value="HotDog_dom_sf"/>
</dbReference>
<dbReference type="Proteomes" id="UP001145021">
    <property type="component" value="Unassembled WGS sequence"/>
</dbReference>
<evidence type="ECO:0000256" key="4">
    <source>
        <dbReference type="ARBA" id="ARBA00023098"/>
    </source>
</evidence>
<dbReference type="PANTHER" id="PTHR12418">
    <property type="entry name" value="ACYL-COENZYME A THIOESTERASE THEM4"/>
    <property type="match status" value="1"/>
</dbReference>
<protein>
    <recommendedName>
        <fullName evidence="7">Thioesterase domain-containing protein</fullName>
    </recommendedName>
</protein>
<evidence type="ECO:0000313" key="6">
    <source>
        <dbReference type="Proteomes" id="UP001145021"/>
    </source>
</evidence>
<organism evidence="5 6">
    <name type="scientific">Coemansia asiatica</name>
    <dbReference type="NCBI Taxonomy" id="1052880"/>
    <lineage>
        <taxon>Eukaryota</taxon>
        <taxon>Fungi</taxon>
        <taxon>Fungi incertae sedis</taxon>
        <taxon>Zoopagomycota</taxon>
        <taxon>Kickxellomycotina</taxon>
        <taxon>Kickxellomycetes</taxon>
        <taxon>Kickxellales</taxon>
        <taxon>Kickxellaceae</taxon>
        <taxon>Coemansia</taxon>
    </lineage>
</organism>
<keyword evidence="3" id="KW-0276">Fatty acid metabolism</keyword>
<evidence type="ECO:0008006" key="7">
    <source>
        <dbReference type="Google" id="ProtNLM"/>
    </source>
</evidence>
<accession>A0A9W7XIZ8</accession>
<dbReference type="GO" id="GO:0006631">
    <property type="term" value="P:fatty acid metabolic process"/>
    <property type="evidence" value="ECO:0007669"/>
    <property type="project" value="UniProtKB-KW"/>
</dbReference>
<comment type="caution">
    <text evidence="5">The sequence shown here is derived from an EMBL/GenBank/DDBJ whole genome shotgun (WGS) entry which is preliminary data.</text>
</comment>